<dbReference type="Gene3D" id="3.70.10.10">
    <property type="match status" value="1"/>
</dbReference>
<dbReference type="GO" id="GO:0035861">
    <property type="term" value="C:site of double-strand break"/>
    <property type="evidence" value="ECO:0007669"/>
    <property type="project" value="TreeGrafter"/>
</dbReference>
<feature type="transmembrane region" description="Helical" evidence="5">
    <location>
        <begin position="226"/>
        <end position="247"/>
    </location>
</feature>
<accession>A0AA36GTU6</accession>
<dbReference type="GO" id="GO:0044778">
    <property type="term" value="P:meiotic DNA integrity checkpoint signaling"/>
    <property type="evidence" value="ECO:0007669"/>
    <property type="project" value="TreeGrafter"/>
</dbReference>
<dbReference type="GO" id="GO:0000724">
    <property type="term" value="P:double-strand break repair via homologous recombination"/>
    <property type="evidence" value="ECO:0007669"/>
    <property type="project" value="TreeGrafter"/>
</dbReference>
<dbReference type="EMBL" id="CATQJL010000223">
    <property type="protein sequence ID" value="CAJ0598168.1"/>
    <property type="molecule type" value="Genomic_DNA"/>
</dbReference>
<dbReference type="GO" id="GO:0030896">
    <property type="term" value="C:checkpoint clamp complex"/>
    <property type="evidence" value="ECO:0007669"/>
    <property type="project" value="InterPro"/>
</dbReference>
<keyword evidence="5" id="KW-0472">Membrane</keyword>
<keyword evidence="7" id="KW-1185">Reference proteome</keyword>
<keyword evidence="5" id="KW-1133">Transmembrane helix</keyword>
<keyword evidence="3" id="KW-0539">Nucleus</keyword>
<dbReference type="GO" id="GO:0006289">
    <property type="term" value="P:nucleotide-excision repair"/>
    <property type="evidence" value="ECO:0007669"/>
    <property type="project" value="TreeGrafter"/>
</dbReference>
<dbReference type="InterPro" id="IPR007150">
    <property type="entry name" value="HUS1/Mec3"/>
</dbReference>
<keyword evidence="5" id="KW-0812">Transmembrane</keyword>
<dbReference type="InterPro" id="IPR016580">
    <property type="entry name" value="HUS1"/>
</dbReference>
<dbReference type="PANTHER" id="PTHR12900:SF0">
    <property type="entry name" value="CHECKPOINT PROTEIN"/>
    <property type="match status" value="1"/>
</dbReference>
<dbReference type="AlphaFoldDB" id="A0AA36GTU6"/>
<dbReference type="GO" id="GO:0031573">
    <property type="term" value="P:mitotic intra-S DNA damage checkpoint signaling"/>
    <property type="evidence" value="ECO:0007669"/>
    <property type="project" value="TreeGrafter"/>
</dbReference>
<dbReference type="GO" id="GO:0005730">
    <property type="term" value="C:nucleolus"/>
    <property type="evidence" value="ECO:0007669"/>
    <property type="project" value="InterPro"/>
</dbReference>
<dbReference type="Proteomes" id="UP001176961">
    <property type="component" value="Unassembled WGS sequence"/>
</dbReference>
<dbReference type="Pfam" id="PF04005">
    <property type="entry name" value="Hus1"/>
    <property type="match status" value="1"/>
</dbReference>
<protein>
    <recommendedName>
        <fullName evidence="4">Checkpoint protein</fullName>
    </recommendedName>
</protein>
<gene>
    <name evidence="6" type="ORF">CYNAS_LOCUS10151</name>
</gene>
<evidence type="ECO:0000256" key="3">
    <source>
        <dbReference type="ARBA" id="ARBA00023242"/>
    </source>
</evidence>
<reference evidence="6" key="1">
    <citation type="submission" date="2023-07" db="EMBL/GenBank/DDBJ databases">
        <authorList>
            <consortium name="CYATHOMIX"/>
        </authorList>
    </citation>
    <scope>NUCLEOTIDE SEQUENCE</scope>
    <source>
        <strain evidence="6">N/A</strain>
    </source>
</reference>
<evidence type="ECO:0000313" key="6">
    <source>
        <dbReference type="EMBL" id="CAJ0598168.1"/>
    </source>
</evidence>
<proteinExistence type="inferred from homology"/>
<comment type="similarity">
    <text evidence="2 4">Belongs to the HUS1 family.</text>
</comment>
<dbReference type="GO" id="GO:0000723">
    <property type="term" value="P:telomere maintenance"/>
    <property type="evidence" value="ECO:0007669"/>
    <property type="project" value="TreeGrafter"/>
</dbReference>
<evidence type="ECO:0000256" key="1">
    <source>
        <dbReference type="ARBA" id="ARBA00004123"/>
    </source>
</evidence>
<evidence type="ECO:0000256" key="5">
    <source>
        <dbReference type="SAM" id="Phobius"/>
    </source>
</evidence>
<dbReference type="GO" id="GO:0033314">
    <property type="term" value="P:mitotic DNA replication checkpoint signaling"/>
    <property type="evidence" value="ECO:0007669"/>
    <property type="project" value="TreeGrafter"/>
</dbReference>
<evidence type="ECO:0000256" key="4">
    <source>
        <dbReference type="PIRNR" id="PIRNR011312"/>
    </source>
</evidence>
<comment type="subcellular location">
    <subcellularLocation>
        <location evidence="1">Nucleus</location>
    </subcellularLocation>
</comment>
<organism evidence="6 7">
    <name type="scientific">Cylicocyclus nassatus</name>
    <name type="common">Nematode worm</name>
    <dbReference type="NCBI Taxonomy" id="53992"/>
    <lineage>
        <taxon>Eukaryota</taxon>
        <taxon>Metazoa</taxon>
        <taxon>Ecdysozoa</taxon>
        <taxon>Nematoda</taxon>
        <taxon>Chromadorea</taxon>
        <taxon>Rhabditida</taxon>
        <taxon>Rhabditina</taxon>
        <taxon>Rhabditomorpha</taxon>
        <taxon>Strongyloidea</taxon>
        <taxon>Strongylidae</taxon>
        <taxon>Cylicocyclus</taxon>
    </lineage>
</organism>
<dbReference type="PIRSF" id="PIRSF011312">
    <property type="entry name" value="Cell_cycle_HUS1"/>
    <property type="match status" value="1"/>
</dbReference>
<comment type="caution">
    <text evidence="6">The sequence shown here is derived from an EMBL/GenBank/DDBJ whole genome shotgun (WGS) entry which is preliminary data.</text>
</comment>
<dbReference type="PANTHER" id="PTHR12900">
    <property type="entry name" value="MITOTIC AND DNA DAMAGE CHECKPOINT PROTEIN HUS1"/>
    <property type="match status" value="1"/>
</dbReference>
<evidence type="ECO:0000256" key="2">
    <source>
        <dbReference type="ARBA" id="ARBA00005563"/>
    </source>
</evidence>
<evidence type="ECO:0000313" key="7">
    <source>
        <dbReference type="Proteomes" id="UP001176961"/>
    </source>
</evidence>
<name>A0AA36GTU6_CYLNA</name>
<sequence length="274" mass="31424">MRFSAILCDQGSVESFSKCIGAVARLCKKRCGLRITKEGMCFVANDTLREQGNFLSVLIPPRPDFETFNFAGVSEERDEIVMELDIEDFEKSVVGVHSYLKIKLRQKPNQKPFLQVELRDKGTIHELPVRLIKTAHWTMFRRPDVPRGVLGVYFPPIRSVMRVLQSLKHVGNKNVTLKVNNNGEMHLKCRMDQAEVTIYFSDLANDTLTEAQSQEHWCTVRLSLKVIHMFFSSFMFLSNLNVLLNVVSDRYAEFTLRREGLEVSFLVGGINDVF</sequence>